<evidence type="ECO:0000256" key="3">
    <source>
        <dbReference type="ARBA" id="ARBA00023163"/>
    </source>
</evidence>
<reference evidence="6 7" key="1">
    <citation type="submission" date="2019-02" db="EMBL/GenBank/DDBJ databases">
        <title>Sequencing the genomes of 1000 actinobacteria strains.</title>
        <authorList>
            <person name="Klenk H.-P."/>
        </authorList>
    </citation>
    <scope>NUCLEOTIDE SEQUENCE [LARGE SCALE GENOMIC DNA]</scope>
    <source>
        <strain evidence="6 7">DSM 45162</strain>
    </source>
</reference>
<comment type="caution">
    <text evidence="6">The sequence shown here is derived from an EMBL/GenBank/DDBJ whole genome shotgun (WGS) entry which is preliminary data.</text>
</comment>
<dbReference type="PANTHER" id="PTHR44688:SF16">
    <property type="entry name" value="DNA-BINDING TRANSCRIPTIONAL ACTIVATOR DEVR_DOSR"/>
    <property type="match status" value="1"/>
</dbReference>
<protein>
    <submittedName>
        <fullName evidence="6">LuxR family maltose regulon positive regulatory protein</fullName>
    </submittedName>
</protein>
<dbReference type="SUPFAM" id="SSF52540">
    <property type="entry name" value="P-loop containing nucleoside triphosphate hydrolases"/>
    <property type="match status" value="1"/>
</dbReference>
<dbReference type="PANTHER" id="PTHR44688">
    <property type="entry name" value="DNA-BINDING TRANSCRIPTIONAL ACTIVATOR DEVR_DOSR"/>
    <property type="match status" value="1"/>
</dbReference>
<dbReference type="SUPFAM" id="SSF48452">
    <property type="entry name" value="TPR-like"/>
    <property type="match status" value="1"/>
</dbReference>
<dbReference type="Gene3D" id="3.40.50.300">
    <property type="entry name" value="P-loop containing nucleotide triphosphate hydrolases"/>
    <property type="match status" value="1"/>
</dbReference>
<dbReference type="PROSITE" id="PS50043">
    <property type="entry name" value="HTH_LUXR_2"/>
    <property type="match status" value="1"/>
</dbReference>
<dbReference type="Proteomes" id="UP000292564">
    <property type="component" value="Unassembled WGS sequence"/>
</dbReference>
<evidence type="ECO:0000313" key="7">
    <source>
        <dbReference type="Proteomes" id="UP000292564"/>
    </source>
</evidence>
<evidence type="ECO:0000313" key="6">
    <source>
        <dbReference type="EMBL" id="RZU49420.1"/>
    </source>
</evidence>
<dbReference type="Pfam" id="PF13191">
    <property type="entry name" value="AAA_16"/>
    <property type="match status" value="1"/>
</dbReference>
<evidence type="ECO:0000256" key="4">
    <source>
        <dbReference type="SAM" id="MobiDB-lite"/>
    </source>
</evidence>
<accession>A0A4Q7ZF81</accession>
<dbReference type="GO" id="GO:0003677">
    <property type="term" value="F:DNA binding"/>
    <property type="evidence" value="ECO:0007669"/>
    <property type="project" value="UniProtKB-KW"/>
</dbReference>
<evidence type="ECO:0000259" key="5">
    <source>
        <dbReference type="PROSITE" id="PS50043"/>
    </source>
</evidence>
<feature type="compositionally biased region" description="Basic residues" evidence="4">
    <location>
        <begin position="13"/>
        <end position="27"/>
    </location>
</feature>
<dbReference type="Gene3D" id="1.10.10.10">
    <property type="entry name" value="Winged helix-like DNA-binding domain superfamily/Winged helix DNA-binding domain"/>
    <property type="match status" value="1"/>
</dbReference>
<dbReference type="InterPro" id="IPR036388">
    <property type="entry name" value="WH-like_DNA-bd_sf"/>
</dbReference>
<dbReference type="GO" id="GO:0006355">
    <property type="term" value="P:regulation of DNA-templated transcription"/>
    <property type="evidence" value="ECO:0007669"/>
    <property type="project" value="InterPro"/>
</dbReference>
<dbReference type="PRINTS" id="PR00038">
    <property type="entry name" value="HTHLUXR"/>
</dbReference>
<dbReference type="RefSeq" id="WP_207229763.1">
    <property type="nucleotide sequence ID" value="NZ_SHKY01000001.1"/>
</dbReference>
<keyword evidence="7" id="KW-1185">Reference proteome</keyword>
<dbReference type="SUPFAM" id="SSF46894">
    <property type="entry name" value="C-terminal effector domain of the bipartite response regulators"/>
    <property type="match status" value="1"/>
</dbReference>
<organism evidence="6 7">
    <name type="scientific">Krasilnikovia cinnamomea</name>
    <dbReference type="NCBI Taxonomy" id="349313"/>
    <lineage>
        <taxon>Bacteria</taxon>
        <taxon>Bacillati</taxon>
        <taxon>Actinomycetota</taxon>
        <taxon>Actinomycetes</taxon>
        <taxon>Micromonosporales</taxon>
        <taxon>Micromonosporaceae</taxon>
        <taxon>Krasilnikovia</taxon>
    </lineage>
</organism>
<dbReference type="Gene3D" id="1.25.40.10">
    <property type="entry name" value="Tetratricopeptide repeat domain"/>
    <property type="match status" value="1"/>
</dbReference>
<feature type="region of interest" description="Disordered" evidence="4">
    <location>
        <begin position="1"/>
        <end position="28"/>
    </location>
</feature>
<dbReference type="EMBL" id="SHKY01000001">
    <property type="protein sequence ID" value="RZU49420.1"/>
    <property type="molecule type" value="Genomic_DNA"/>
</dbReference>
<dbReference type="InterPro" id="IPR000792">
    <property type="entry name" value="Tscrpt_reg_LuxR_C"/>
</dbReference>
<dbReference type="InterPro" id="IPR016032">
    <property type="entry name" value="Sig_transdc_resp-reg_C-effctor"/>
</dbReference>
<dbReference type="InterPro" id="IPR059106">
    <property type="entry name" value="WHD_MalT"/>
</dbReference>
<dbReference type="Pfam" id="PF00196">
    <property type="entry name" value="GerE"/>
    <property type="match status" value="1"/>
</dbReference>
<keyword evidence="3" id="KW-0804">Transcription</keyword>
<dbReference type="CDD" id="cd06170">
    <property type="entry name" value="LuxR_C_like"/>
    <property type="match status" value="1"/>
</dbReference>
<keyword evidence="2" id="KW-0238">DNA-binding</keyword>
<evidence type="ECO:0000256" key="2">
    <source>
        <dbReference type="ARBA" id="ARBA00023125"/>
    </source>
</evidence>
<proteinExistence type="predicted"/>
<dbReference type="Pfam" id="PF25873">
    <property type="entry name" value="WHD_MalT"/>
    <property type="match status" value="1"/>
</dbReference>
<sequence>MEGDNVLDDVTNRKLRTARGKRPKGRRPALPTIAPFIAAKTARPQMLRARIRRQRLFDALDAAVRCPLTVVCAGAGWGKTVLVSAWADTRRTPVAWLTLDAHDNDVQLFWSSVAAALRAAGAVPPDSPLAELGTVPTDHVERLRHVARGLGRLAAPTVLVLDDFHEITDDDVLRELSGLLRHPPAGLRLVLLTRTQVVLPVHRMRATGEMAEIRAGELAFTVPEAADLLSRHGLALPDDEVVALVEHTEGWAAGLQLGATFLAGPGGPRTVADFAGDVRAVDEYLADEVLAGQSPHLYRFLLQTSICEHVCGDLADAITLGSDGQRTLEELERVNDFVVRLGAKPRWFRYHHLLRDVLRHRLLLESPTALPELHRRAAGWHAAHNSVFEAIEHAVAAGDWPYVGRLVVTQAAPLIASAHRAALVRLLAQIPPGAFAATPELMVCVALMLFHAGDYDAIEAQLAGTDELLAGRAEAERLPVEITSRSLRVAVHRAGGDMPAVVAETTQLLAMLAKVRFAEVPSAVQYRAIALNNKGFGLLWTDRPDRAQRYLWAASTAARAAGVELVEISALGNLALVEVMSGSVQEAARLAGDARDLAERRGLLSALQTGAAHLALALVHLESGDLAAAERAVQQATRSHRGEPAAAQWLIRVGVQARLALAKGDPGAARAFLDEARRGADPRLRAPGLERWLLLAESEVDLATGDADTVARRYALLSRTDRLTSPERVCAARAGYATHDLRSAMELLAGLRAPMSDTAATVAAGIVGAQVADAAGHGLRATDRLAEAFALADSEGIRRPFLALRDARLDALVARQNLLTHRNADFVAEIQAAMRTSAPAHRAALPAGPLSERETEVLRYLPTMLTAGEIAGELGVSVNTIKAHMRSIYRKLEAPRRSAVVTRAREYGLL</sequence>
<dbReference type="AlphaFoldDB" id="A0A4Q7ZF81"/>
<gene>
    <name evidence="6" type="ORF">EV385_1170</name>
</gene>
<dbReference type="InterPro" id="IPR027417">
    <property type="entry name" value="P-loop_NTPase"/>
</dbReference>
<evidence type="ECO:0000256" key="1">
    <source>
        <dbReference type="ARBA" id="ARBA00023015"/>
    </source>
</evidence>
<feature type="domain" description="HTH luxR-type" evidence="5">
    <location>
        <begin position="843"/>
        <end position="908"/>
    </location>
</feature>
<dbReference type="InterPro" id="IPR011990">
    <property type="entry name" value="TPR-like_helical_dom_sf"/>
</dbReference>
<keyword evidence="1" id="KW-0805">Transcription regulation</keyword>
<dbReference type="SMART" id="SM00421">
    <property type="entry name" value="HTH_LUXR"/>
    <property type="match status" value="1"/>
</dbReference>
<name>A0A4Q7ZF81_9ACTN</name>
<dbReference type="InterPro" id="IPR041664">
    <property type="entry name" value="AAA_16"/>
</dbReference>